<dbReference type="EMBL" id="HG675689">
    <property type="protein sequence ID" value="CDJ42107.1"/>
    <property type="molecule type" value="Genomic_DNA"/>
</dbReference>
<dbReference type="VEuPathDB" id="ToxoDB:ETH2_0621700"/>
<dbReference type="InterPro" id="IPR029063">
    <property type="entry name" value="SAM-dependent_MTases_sf"/>
</dbReference>
<dbReference type="GO" id="GO:0008757">
    <property type="term" value="F:S-adenosylmethionine-dependent methyltransferase activity"/>
    <property type="evidence" value="ECO:0007669"/>
    <property type="project" value="UniProtKB-ARBA"/>
</dbReference>
<evidence type="ECO:0000313" key="4">
    <source>
        <dbReference type="EMBL" id="CDJ42107.1"/>
    </source>
</evidence>
<dbReference type="OMA" id="GTLACYF"/>
<dbReference type="Pfam" id="PF13489">
    <property type="entry name" value="Methyltransf_23"/>
    <property type="match status" value="1"/>
</dbReference>
<keyword evidence="2" id="KW-0489">Methyltransferase</keyword>
<comment type="similarity">
    <text evidence="1">Belongs to the methyltransferase superfamily. METL family.</text>
</comment>
<accession>U6KVE6</accession>
<evidence type="ECO:0000313" key="5">
    <source>
        <dbReference type="Proteomes" id="UP000030747"/>
    </source>
</evidence>
<dbReference type="GO" id="GO:0032259">
    <property type="term" value="P:methylation"/>
    <property type="evidence" value="ECO:0007669"/>
    <property type="project" value="UniProtKB-KW"/>
</dbReference>
<dbReference type="SUPFAM" id="SSF53335">
    <property type="entry name" value="S-adenosyl-L-methionine-dependent methyltransferases"/>
    <property type="match status" value="1"/>
</dbReference>
<dbReference type="PANTHER" id="PTHR22809">
    <property type="entry name" value="METHYLTRANSFERASE-RELATED"/>
    <property type="match status" value="1"/>
</dbReference>
<name>U6KVE6_EIMTE</name>
<keyword evidence="3" id="KW-0808">Transferase</keyword>
<reference evidence="4" key="1">
    <citation type="submission" date="2013-10" db="EMBL/GenBank/DDBJ databases">
        <title>Genomic analysis of the causative agents of coccidiosis in chickens.</title>
        <authorList>
            <person name="Reid A.J."/>
            <person name="Blake D."/>
            <person name="Billington K."/>
            <person name="Browne H."/>
            <person name="Dunn M."/>
            <person name="Hung S."/>
            <person name="Kawahara F."/>
            <person name="Miranda-Saavedra D."/>
            <person name="Mourier T."/>
            <person name="Nagra H."/>
            <person name="Otto T.D."/>
            <person name="Rawlings N."/>
            <person name="Sanchez A."/>
            <person name="Sanders M."/>
            <person name="Subramaniam C."/>
            <person name="Tay Y."/>
            <person name="Dear P."/>
            <person name="Doerig C."/>
            <person name="Gruber A."/>
            <person name="Parkinson J."/>
            <person name="Shirley M."/>
            <person name="Wan K.L."/>
            <person name="Berriman M."/>
            <person name="Tomley F."/>
            <person name="Pain A."/>
        </authorList>
    </citation>
    <scope>NUCLEOTIDE SEQUENCE [LARGE SCALE GENOMIC DNA]</scope>
    <source>
        <strain evidence="4">Houghton</strain>
    </source>
</reference>
<keyword evidence="5" id="KW-1185">Reference proteome</keyword>
<dbReference type="GO" id="GO:0008173">
    <property type="term" value="F:RNA methyltransferase activity"/>
    <property type="evidence" value="ECO:0007669"/>
    <property type="project" value="UniProtKB-ARBA"/>
</dbReference>
<sequence length="385" mass="41229">MEETEGPAEFYDTETVQLLENAVRCWDLFYKRNTDHFFKDRAWLAKELPEIAAACSAAEKSDAEEHPLLVDVGCGVGNALIPILTANPRLHAVAFDCSPRAVSILQERWAAICAGQQVHRLSECSNGGSCISGGGEGATQLPQIESLNKESSQREEAAGRLSACTGSAVAPVAFVGAEPAASIAAASPKPSRENPSAGVLAVCGANAAALPAAASGKPPAAASVEAVSRGAALLFKQPCGQLRTVAAFDITTGEVPPQIATLNSAEFVLLIFVLSAMHPKYHRDVARRCAELLKPGGMVLFRDYARLDMAQLRFAEQKKPKVASNLYARYDGTLAYYFSKGEVEELFCKEAGLEVCENRKGHIENGVCLIICKYAKRSDQLLKRD</sequence>
<evidence type="ECO:0000256" key="3">
    <source>
        <dbReference type="ARBA" id="ARBA00022679"/>
    </source>
</evidence>
<proteinExistence type="inferred from homology"/>
<evidence type="ECO:0000256" key="1">
    <source>
        <dbReference type="ARBA" id="ARBA00009725"/>
    </source>
</evidence>
<dbReference type="RefSeq" id="XP_013232857.1">
    <property type="nucleotide sequence ID" value="XM_013377403.1"/>
</dbReference>
<reference evidence="4" key="2">
    <citation type="submission" date="2013-10" db="EMBL/GenBank/DDBJ databases">
        <authorList>
            <person name="Aslett M."/>
        </authorList>
    </citation>
    <scope>NUCLEOTIDE SEQUENCE [LARGE SCALE GENOMIC DNA]</scope>
    <source>
        <strain evidence="4">Houghton</strain>
    </source>
</reference>
<organism evidence="4 5">
    <name type="scientific">Eimeria tenella</name>
    <name type="common">Coccidian parasite</name>
    <dbReference type="NCBI Taxonomy" id="5802"/>
    <lineage>
        <taxon>Eukaryota</taxon>
        <taxon>Sar</taxon>
        <taxon>Alveolata</taxon>
        <taxon>Apicomplexa</taxon>
        <taxon>Conoidasida</taxon>
        <taxon>Coccidia</taxon>
        <taxon>Eucoccidiorida</taxon>
        <taxon>Eimeriorina</taxon>
        <taxon>Eimeriidae</taxon>
        <taxon>Eimeria</taxon>
    </lineage>
</organism>
<dbReference type="AlphaFoldDB" id="U6KVE6"/>
<dbReference type="PANTHER" id="PTHR22809:SF5">
    <property type="entry name" value="TRNA N(3)-METHYLCYTIDINE METHYLTRANSFERASE METTL6"/>
    <property type="match status" value="1"/>
</dbReference>
<dbReference type="VEuPathDB" id="ToxoDB:ETH_00004125"/>
<evidence type="ECO:0000256" key="2">
    <source>
        <dbReference type="ARBA" id="ARBA00022603"/>
    </source>
</evidence>
<evidence type="ECO:0008006" key="6">
    <source>
        <dbReference type="Google" id="ProtNLM"/>
    </source>
</evidence>
<dbReference type="GeneID" id="25250033"/>
<protein>
    <recommendedName>
        <fullName evidence="6">Methyltransferase-like protein</fullName>
    </recommendedName>
</protein>
<dbReference type="Gene3D" id="3.40.50.150">
    <property type="entry name" value="Vaccinia Virus protein VP39"/>
    <property type="match status" value="2"/>
</dbReference>
<dbReference type="OrthoDB" id="417697at2759"/>
<gene>
    <name evidence="4" type="ORF">ETH_00004125</name>
</gene>
<dbReference type="InterPro" id="IPR026113">
    <property type="entry name" value="METTL2/6/8-like"/>
</dbReference>
<dbReference type="Proteomes" id="UP000030747">
    <property type="component" value="Unassembled WGS sequence"/>
</dbReference>